<dbReference type="InterPro" id="IPR020422">
    <property type="entry name" value="TYR_PHOSPHATASE_DUAL_dom"/>
</dbReference>
<dbReference type="GO" id="GO:0005816">
    <property type="term" value="C:spindle pole body"/>
    <property type="evidence" value="ECO:0007669"/>
    <property type="project" value="UniProtKB-ARBA"/>
</dbReference>
<dbReference type="PROSITE" id="PS50054">
    <property type="entry name" value="TYR_PHOSPHATASE_DUAL"/>
    <property type="match status" value="1"/>
</dbReference>
<feature type="domain" description="Tyrosine specific protein phosphatases" evidence="18">
    <location>
        <begin position="268"/>
        <end position="340"/>
    </location>
</feature>
<dbReference type="PROSITE" id="PS50056">
    <property type="entry name" value="TYR_PHOSPHATASE_2"/>
    <property type="match status" value="1"/>
</dbReference>
<feature type="region of interest" description="Disordered" evidence="16">
    <location>
        <begin position="406"/>
        <end position="490"/>
    </location>
</feature>
<dbReference type="GO" id="GO:0007096">
    <property type="term" value="P:regulation of exit from mitosis"/>
    <property type="evidence" value="ECO:0007669"/>
    <property type="project" value="UniProtKB-ARBA"/>
</dbReference>
<keyword evidence="5" id="KW-0963">Cytoplasm</keyword>
<dbReference type="Gene3D" id="3.90.190.10">
    <property type="entry name" value="Protein tyrosine phosphatase superfamily"/>
    <property type="match status" value="2"/>
</dbReference>
<reference evidence="20" key="1">
    <citation type="journal article" date="2016" name="Proc. Natl. Acad. Sci. U.S.A.">
        <title>Comparative genomics of biotechnologically important yeasts.</title>
        <authorList>
            <person name="Riley R."/>
            <person name="Haridas S."/>
            <person name="Wolfe K.H."/>
            <person name="Lopes M.R."/>
            <person name="Hittinger C.T."/>
            <person name="Goeker M."/>
            <person name="Salamov A.A."/>
            <person name="Wisecaver J.H."/>
            <person name="Long T.M."/>
            <person name="Calvey C.H."/>
            <person name="Aerts A.L."/>
            <person name="Barry K.W."/>
            <person name="Choi C."/>
            <person name="Clum A."/>
            <person name="Coughlan A.Y."/>
            <person name="Deshpande S."/>
            <person name="Douglass A.P."/>
            <person name="Hanson S.J."/>
            <person name="Klenk H.-P."/>
            <person name="LaButti K.M."/>
            <person name="Lapidus A."/>
            <person name="Lindquist E.A."/>
            <person name="Lipzen A.M."/>
            <person name="Meier-Kolthoff J.P."/>
            <person name="Ohm R.A."/>
            <person name="Otillar R.P."/>
            <person name="Pangilinan J.L."/>
            <person name="Peng Y."/>
            <person name="Rokas A."/>
            <person name="Rosa C.A."/>
            <person name="Scheuner C."/>
            <person name="Sibirny A.A."/>
            <person name="Slot J.C."/>
            <person name="Stielow J.B."/>
            <person name="Sun H."/>
            <person name="Kurtzman C.P."/>
            <person name="Blackwell M."/>
            <person name="Grigoriev I.V."/>
            <person name="Jeffries T.W."/>
        </authorList>
    </citation>
    <scope>NUCLEOTIDE SEQUENCE [LARGE SCALE GENOMIC DNA]</scope>
    <source>
        <strain evidence="20">NRRL Y-1626</strain>
    </source>
</reference>
<dbReference type="Pfam" id="PF14671">
    <property type="entry name" value="DSPn"/>
    <property type="match status" value="1"/>
</dbReference>
<dbReference type="OrthoDB" id="5632at2759"/>
<evidence type="ECO:0000256" key="5">
    <source>
        <dbReference type="ARBA" id="ARBA00022490"/>
    </source>
</evidence>
<keyword evidence="11" id="KW-0539">Nucleus</keyword>
<evidence type="ECO:0000256" key="8">
    <source>
        <dbReference type="ARBA" id="ARBA00022776"/>
    </source>
</evidence>
<dbReference type="InterPro" id="IPR000387">
    <property type="entry name" value="Tyr_Pase_dom"/>
</dbReference>
<dbReference type="GO" id="GO:0005730">
    <property type="term" value="C:nucleolus"/>
    <property type="evidence" value="ECO:0007669"/>
    <property type="project" value="UniProtKB-ARBA"/>
</dbReference>
<dbReference type="AlphaFoldDB" id="A0A1B7TKC3"/>
<dbReference type="FunFam" id="3.90.190.10:FF:000038">
    <property type="entry name" value="Tyrosine-protein phosphatase CDC14"/>
    <property type="match status" value="1"/>
</dbReference>
<organism evidence="19 20">
    <name type="scientific">Hanseniaspora valbyensis NRRL Y-1626</name>
    <dbReference type="NCBI Taxonomy" id="766949"/>
    <lineage>
        <taxon>Eukaryota</taxon>
        <taxon>Fungi</taxon>
        <taxon>Dikarya</taxon>
        <taxon>Ascomycota</taxon>
        <taxon>Saccharomycotina</taxon>
        <taxon>Saccharomycetes</taxon>
        <taxon>Saccharomycodales</taxon>
        <taxon>Saccharomycodaceae</taxon>
        <taxon>Hanseniaspora</taxon>
    </lineage>
</organism>
<feature type="compositionally biased region" description="Low complexity" evidence="16">
    <location>
        <begin position="517"/>
        <end position="536"/>
    </location>
</feature>
<name>A0A1B7TKC3_9ASCO</name>
<feature type="domain" description="Tyrosine-protein phosphatase" evidence="17">
    <location>
        <begin position="190"/>
        <end position="354"/>
    </location>
</feature>
<dbReference type="FunFam" id="3.90.190.10:FF:000073">
    <property type="entry name" value="Tyrosine-protein phosphatase CDC14"/>
    <property type="match status" value="1"/>
</dbReference>
<dbReference type="InterPro" id="IPR016130">
    <property type="entry name" value="Tyr_Pase_AS"/>
</dbReference>
<evidence type="ECO:0000256" key="14">
    <source>
        <dbReference type="ARBA" id="ARBA00069949"/>
    </source>
</evidence>
<dbReference type="SUPFAM" id="SSF52799">
    <property type="entry name" value="(Phosphotyrosine protein) phosphatases II"/>
    <property type="match status" value="2"/>
</dbReference>
<feature type="coiled-coil region" evidence="15">
    <location>
        <begin position="371"/>
        <end position="398"/>
    </location>
</feature>
<dbReference type="InterPro" id="IPR029021">
    <property type="entry name" value="Prot-tyrosine_phosphatase-like"/>
</dbReference>
<comment type="subcellular location">
    <subcellularLocation>
        <location evidence="2">Cytoplasm</location>
    </subcellularLocation>
    <subcellularLocation>
        <location evidence="1">Nucleus</location>
    </subcellularLocation>
</comment>
<dbReference type="Proteomes" id="UP000092321">
    <property type="component" value="Unassembled WGS sequence"/>
</dbReference>
<dbReference type="InterPro" id="IPR003595">
    <property type="entry name" value="Tyr_Pase_cat"/>
</dbReference>
<evidence type="ECO:0000313" key="20">
    <source>
        <dbReference type="Proteomes" id="UP000092321"/>
    </source>
</evidence>
<keyword evidence="6" id="KW-0597">Phosphoprotein</keyword>
<dbReference type="GO" id="GO:0033554">
    <property type="term" value="P:cellular response to stress"/>
    <property type="evidence" value="ECO:0007669"/>
    <property type="project" value="UniProtKB-ARBA"/>
</dbReference>
<dbReference type="InterPro" id="IPR050561">
    <property type="entry name" value="PTP"/>
</dbReference>
<sequence length="564" mass="64439">MGSNKRLSMDNTIEFLKGRLYLGAFDFTPKDTQEASFFTMDDELFYNNFHLDFGPFHVAHLYRFALRLHEELTKSNNVDRAVVFYSSTSTKKRANAACLLCCYMVLIQSWTPHQVLQPLAQVDPPFMPFRDAGYSVADFEITIQDVVYGCWKAKEHKLLDLHKLDLDQYEYFEKVDNGDLNILSPHFIAFASPRDDDPMGLYALGEDSNLKINKTFRKVIDIFKKTNTRLVVRLNSHLYNKAHFEKNGIRHLDMIFEDGTCPDLSFVLNFIGCVETIISEYDDLDEQKPKIAVHCKAGLGRTGCLIGAYLIYKHDFTANECIGFLRLIRPGMVVGPQQHWLYINQHVFRDWKYTKKLSLEPSDLINGMYPLVDLEEVKAQKKRLLQQKHAEKQLAQNQMITDISDGSYIDENENGQGSPINNAHLTHGVPLRSPGQPRKNTNGVNTVEKYDAKQALKARQQEQKMLGSPQRSPKPRNLSNSNSTKENRHITDDEMRMIYNAKQQQQQRRNLSSNGINNSSHSLSTTSNSNNNQTSTGYPQSVINHRNVSNGSVRKVSGNGFRKA</sequence>
<dbReference type="GO" id="GO:0004725">
    <property type="term" value="F:protein tyrosine phosphatase activity"/>
    <property type="evidence" value="ECO:0007669"/>
    <property type="project" value="UniProtKB-EC"/>
</dbReference>
<feature type="compositionally biased region" description="Polar residues" evidence="16">
    <location>
        <begin position="414"/>
        <end position="424"/>
    </location>
</feature>
<evidence type="ECO:0000256" key="13">
    <source>
        <dbReference type="ARBA" id="ARBA00023306"/>
    </source>
</evidence>
<dbReference type="InterPro" id="IPR029260">
    <property type="entry name" value="DSPn"/>
</dbReference>
<keyword evidence="8" id="KW-0498">Mitosis</keyword>
<protein>
    <recommendedName>
        <fullName evidence="14">Tyrosine-protein phosphatase CDC14</fullName>
        <ecNumber evidence="4">3.1.3.48</ecNumber>
    </recommendedName>
</protein>
<evidence type="ECO:0000256" key="9">
    <source>
        <dbReference type="ARBA" id="ARBA00022801"/>
    </source>
</evidence>
<proteinExistence type="inferred from homology"/>
<dbReference type="EC" id="3.1.3.48" evidence="4"/>
<evidence type="ECO:0000256" key="15">
    <source>
        <dbReference type="SAM" id="Coils"/>
    </source>
</evidence>
<dbReference type="InterPro" id="IPR000340">
    <property type="entry name" value="Dual-sp_phosphatase_cat-dom"/>
</dbReference>
<keyword evidence="12" id="KW-0469">Meiosis</keyword>
<dbReference type="GO" id="GO:0032954">
    <property type="term" value="P:regulation of cytokinetic process"/>
    <property type="evidence" value="ECO:0007669"/>
    <property type="project" value="UniProtKB-ARBA"/>
</dbReference>
<keyword evidence="15" id="KW-0175">Coiled coil</keyword>
<feature type="region of interest" description="Disordered" evidence="16">
    <location>
        <begin position="502"/>
        <end position="564"/>
    </location>
</feature>
<evidence type="ECO:0000256" key="6">
    <source>
        <dbReference type="ARBA" id="ARBA00022553"/>
    </source>
</evidence>
<feature type="compositionally biased region" description="Basic and acidic residues" evidence="16">
    <location>
        <begin position="448"/>
        <end position="462"/>
    </location>
</feature>
<dbReference type="SMART" id="SM00195">
    <property type="entry name" value="DSPc"/>
    <property type="match status" value="1"/>
</dbReference>
<evidence type="ECO:0000256" key="4">
    <source>
        <dbReference type="ARBA" id="ARBA00013064"/>
    </source>
</evidence>
<dbReference type="SMART" id="SM00404">
    <property type="entry name" value="PTPc_motif"/>
    <property type="match status" value="1"/>
</dbReference>
<evidence type="ECO:0000313" key="19">
    <source>
        <dbReference type="EMBL" id="OBA29187.1"/>
    </source>
</evidence>
<comment type="caution">
    <text evidence="19">The sequence shown here is derived from an EMBL/GenBank/DDBJ whole genome shotgun (WGS) entry which is preliminary data.</text>
</comment>
<dbReference type="EMBL" id="LXPE01000001">
    <property type="protein sequence ID" value="OBA29187.1"/>
    <property type="molecule type" value="Genomic_DNA"/>
</dbReference>
<evidence type="ECO:0000256" key="11">
    <source>
        <dbReference type="ARBA" id="ARBA00023242"/>
    </source>
</evidence>
<evidence type="ECO:0000259" key="17">
    <source>
        <dbReference type="PROSITE" id="PS50054"/>
    </source>
</evidence>
<evidence type="ECO:0000256" key="12">
    <source>
        <dbReference type="ARBA" id="ARBA00023254"/>
    </source>
</evidence>
<dbReference type="PROSITE" id="PS00383">
    <property type="entry name" value="TYR_PHOSPHATASE_1"/>
    <property type="match status" value="1"/>
</dbReference>
<keyword evidence="13" id="KW-0131">Cell cycle</keyword>
<dbReference type="GO" id="GO:0005737">
    <property type="term" value="C:cytoplasm"/>
    <property type="evidence" value="ECO:0007669"/>
    <property type="project" value="UniProtKB-SubCell"/>
</dbReference>
<evidence type="ECO:0000256" key="2">
    <source>
        <dbReference type="ARBA" id="ARBA00004496"/>
    </source>
</evidence>
<dbReference type="CDD" id="cd17657">
    <property type="entry name" value="CDC14_N"/>
    <property type="match status" value="1"/>
</dbReference>
<dbReference type="GO" id="GO:0051301">
    <property type="term" value="P:cell division"/>
    <property type="evidence" value="ECO:0007669"/>
    <property type="project" value="UniProtKB-KW"/>
</dbReference>
<evidence type="ECO:0000256" key="1">
    <source>
        <dbReference type="ARBA" id="ARBA00004123"/>
    </source>
</evidence>
<evidence type="ECO:0000259" key="18">
    <source>
        <dbReference type="PROSITE" id="PS50056"/>
    </source>
</evidence>
<keyword evidence="7" id="KW-0132">Cell division</keyword>
<accession>A0A1B7TKC3</accession>
<dbReference type="PANTHER" id="PTHR23339">
    <property type="entry name" value="TYROSINE SPECIFIC PROTEIN PHOSPHATASE AND DUAL SPECIFICITY PROTEIN PHOSPHATASE"/>
    <property type="match status" value="1"/>
</dbReference>
<evidence type="ECO:0000256" key="16">
    <source>
        <dbReference type="SAM" id="MobiDB-lite"/>
    </source>
</evidence>
<evidence type="ECO:0000256" key="3">
    <source>
        <dbReference type="ARBA" id="ARBA00007315"/>
    </source>
</evidence>
<evidence type="ECO:0000256" key="10">
    <source>
        <dbReference type="ARBA" id="ARBA00022912"/>
    </source>
</evidence>
<evidence type="ECO:0000256" key="7">
    <source>
        <dbReference type="ARBA" id="ARBA00022618"/>
    </source>
</evidence>
<dbReference type="GO" id="GO:0051321">
    <property type="term" value="P:meiotic cell cycle"/>
    <property type="evidence" value="ECO:0007669"/>
    <property type="project" value="UniProtKB-KW"/>
</dbReference>
<keyword evidence="10" id="KW-0904">Protein phosphatase</keyword>
<dbReference type="GO" id="GO:0000278">
    <property type="term" value="P:mitotic cell cycle"/>
    <property type="evidence" value="ECO:0007669"/>
    <property type="project" value="UniProtKB-ARBA"/>
</dbReference>
<feature type="compositionally biased region" description="Polar residues" evidence="16">
    <location>
        <begin position="537"/>
        <end position="552"/>
    </location>
</feature>
<comment type="similarity">
    <text evidence="3">Belongs to the protein-tyrosine phosphatase family. Non-receptor class CDC14 subfamily.</text>
</comment>
<keyword evidence="20" id="KW-1185">Reference proteome</keyword>
<gene>
    <name evidence="19" type="ORF">HANVADRAFT_51090</name>
</gene>
<dbReference type="Pfam" id="PF00782">
    <property type="entry name" value="DSPc"/>
    <property type="match status" value="1"/>
</dbReference>
<keyword evidence="9" id="KW-0378">Hydrolase</keyword>